<dbReference type="InterPro" id="IPR055152">
    <property type="entry name" value="Transketolase-like_C_2"/>
</dbReference>
<dbReference type="GO" id="GO:0005829">
    <property type="term" value="C:cytosol"/>
    <property type="evidence" value="ECO:0007669"/>
    <property type="project" value="TreeGrafter"/>
</dbReference>
<evidence type="ECO:0000256" key="2">
    <source>
        <dbReference type="ARBA" id="ARBA00001936"/>
    </source>
</evidence>
<dbReference type="SUPFAM" id="SSF52518">
    <property type="entry name" value="Thiamin diphosphate-binding fold (THDP-binding)"/>
    <property type="match status" value="2"/>
</dbReference>
<evidence type="ECO:0000256" key="12">
    <source>
        <dbReference type="ARBA" id="ARBA00022842"/>
    </source>
</evidence>
<evidence type="ECO:0000256" key="6">
    <source>
        <dbReference type="ARBA" id="ARBA00007131"/>
    </source>
</evidence>
<reference evidence="17" key="1">
    <citation type="journal article" date="2014" name="Front. Microbiol.">
        <title>High frequency of phylogenetically diverse reductive dehalogenase-homologous genes in deep subseafloor sedimentary metagenomes.</title>
        <authorList>
            <person name="Kawai M."/>
            <person name="Futagami T."/>
            <person name="Toyoda A."/>
            <person name="Takaki Y."/>
            <person name="Nishi S."/>
            <person name="Hori S."/>
            <person name="Arai W."/>
            <person name="Tsubouchi T."/>
            <person name="Morono Y."/>
            <person name="Uchiyama I."/>
            <person name="Ito T."/>
            <person name="Fujiyama A."/>
            <person name="Inagaki F."/>
            <person name="Takami H."/>
        </authorList>
    </citation>
    <scope>NUCLEOTIDE SEQUENCE</scope>
    <source>
        <strain evidence="17">Expedition CK06-06</strain>
    </source>
</reference>
<evidence type="ECO:0000313" key="17">
    <source>
        <dbReference type="EMBL" id="GAH19436.1"/>
    </source>
</evidence>
<evidence type="ECO:0000256" key="7">
    <source>
        <dbReference type="ARBA" id="ARBA00011738"/>
    </source>
</evidence>
<comment type="cofactor">
    <cofactor evidence="1">
        <name>Ca(2+)</name>
        <dbReference type="ChEBI" id="CHEBI:29108"/>
    </cofactor>
</comment>
<feature type="domain" description="Transketolase-like pyrimidine-binding" evidence="16">
    <location>
        <begin position="221"/>
        <end position="392"/>
    </location>
</feature>
<comment type="cofactor">
    <cofactor evidence="2">
        <name>Mn(2+)</name>
        <dbReference type="ChEBI" id="CHEBI:29035"/>
    </cofactor>
</comment>
<comment type="catalytic activity">
    <reaction evidence="14">
        <text>D-sedoheptulose 7-phosphate + D-glyceraldehyde 3-phosphate = aldehydo-D-ribose 5-phosphate + D-xylulose 5-phosphate</text>
        <dbReference type="Rhea" id="RHEA:10508"/>
        <dbReference type="ChEBI" id="CHEBI:57483"/>
        <dbReference type="ChEBI" id="CHEBI:57737"/>
        <dbReference type="ChEBI" id="CHEBI:58273"/>
        <dbReference type="ChEBI" id="CHEBI:59776"/>
        <dbReference type="EC" id="2.2.1.1"/>
    </reaction>
</comment>
<dbReference type="SMART" id="SM00861">
    <property type="entry name" value="Transket_pyr"/>
    <property type="match status" value="1"/>
</dbReference>
<dbReference type="CDD" id="cd07033">
    <property type="entry name" value="TPP_PYR_DXS_TK_like"/>
    <property type="match status" value="1"/>
</dbReference>
<dbReference type="SUPFAM" id="SSF52922">
    <property type="entry name" value="TK C-terminal domain-like"/>
    <property type="match status" value="1"/>
</dbReference>
<evidence type="ECO:0000256" key="8">
    <source>
        <dbReference type="ARBA" id="ARBA00013152"/>
    </source>
</evidence>
<keyword evidence="12" id="KW-0460">Magnesium</keyword>
<evidence type="ECO:0000256" key="10">
    <source>
        <dbReference type="ARBA" id="ARBA00022723"/>
    </source>
</evidence>
<evidence type="ECO:0000256" key="9">
    <source>
        <dbReference type="ARBA" id="ARBA00022679"/>
    </source>
</evidence>
<keyword evidence="10" id="KW-0479">Metal-binding</keyword>
<keyword evidence="11" id="KW-0106">Calcium</keyword>
<comment type="caution">
    <text evidence="17">The sequence shown here is derived from an EMBL/GenBank/DDBJ whole genome shotgun (WGS) entry which is preliminary data.</text>
</comment>
<keyword evidence="9" id="KW-0808">Transferase</keyword>
<evidence type="ECO:0000256" key="11">
    <source>
        <dbReference type="ARBA" id="ARBA00022837"/>
    </source>
</evidence>
<comment type="cofactor">
    <cofactor evidence="3">
        <name>Co(2+)</name>
        <dbReference type="ChEBI" id="CHEBI:48828"/>
    </cofactor>
</comment>
<evidence type="ECO:0000256" key="14">
    <source>
        <dbReference type="ARBA" id="ARBA00049473"/>
    </source>
</evidence>
<gene>
    <name evidence="17" type="ORF">S03H2_01141</name>
</gene>
<sequence length="535" mass="60082">AEKMLAARFNDDYKIIDHYTYTLLGDGCMMEGVTAEAASLAGHLGLGKLIAIYDDNGICLAGETRATFTESVADRFRAYNWKVIDHIDGHSIEELKAAVIKAKETEDKPTLIIAKTHIGYGAPTKQDSSNCHGAPLGEEEVKGLKKNLGLPLEKKFYISSEVKEFFEDRKKQLIKQREEWENKFTQWSQKYPELKEQWDKALNLIVPQDLELDSLEIKSPAATRAASSIVLNKLADKIPYLIGGSADLSPSTKTYLNNYGEVQKNSFKGRNLRFGVREHAMGAIVNGIAAHKGLRPYCSTFFVFSDYMRPAIRMATLMGLPIIYIFTHDSIMVGEDGPTHQPVEQLETLRTIPNLRVIRPADEEETKLAWKEVLKRTEGPTALVLSRQNLPHLEKYRGVKEFPQGGYIISHKEKEVPQVVLMASGSEVSIAVKVNLILKVNGTTSRVVSIPDREEFLRQEKKYIEEVLGPKDALRVVIEANTGQGWYQLLSDSYYTVFMKSFGKSAPGQQLAEYFDFTPEKIAQKIIKLCQGTVL</sequence>
<dbReference type="GO" id="GO:0004802">
    <property type="term" value="F:transketolase activity"/>
    <property type="evidence" value="ECO:0007669"/>
    <property type="project" value="UniProtKB-EC"/>
</dbReference>
<keyword evidence="13" id="KW-0786">Thiamine pyrophosphate</keyword>
<evidence type="ECO:0000256" key="15">
    <source>
        <dbReference type="SAM" id="Coils"/>
    </source>
</evidence>
<dbReference type="Pfam" id="PF02779">
    <property type="entry name" value="Transket_pyr"/>
    <property type="match status" value="1"/>
</dbReference>
<dbReference type="AlphaFoldDB" id="X1DF34"/>
<dbReference type="Pfam" id="PF00456">
    <property type="entry name" value="Transketolase_N"/>
    <property type="match status" value="1"/>
</dbReference>
<dbReference type="InterPro" id="IPR033247">
    <property type="entry name" value="Transketolase_fam"/>
</dbReference>
<protein>
    <recommendedName>
        <fullName evidence="8">transketolase</fullName>
        <ecNumber evidence="8">2.2.1.1</ecNumber>
    </recommendedName>
</protein>
<dbReference type="InterPro" id="IPR009014">
    <property type="entry name" value="Transketo_C/PFOR_II"/>
</dbReference>
<feature type="non-terminal residue" evidence="17">
    <location>
        <position position="1"/>
    </location>
</feature>
<dbReference type="Gene3D" id="3.40.50.970">
    <property type="match status" value="2"/>
</dbReference>
<comment type="similarity">
    <text evidence="6">Belongs to the transketolase family.</text>
</comment>
<evidence type="ECO:0000256" key="1">
    <source>
        <dbReference type="ARBA" id="ARBA00001913"/>
    </source>
</evidence>
<dbReference type="InterPro" id="IPR005475">
    <property type="entry name" value="Transketolase-like_Pyr-bd"/>
</dbReference>
<dbReference type="PANTHER" id="PTHR43522">
    <property type="entry name" value="TRANSKETOLASE"/>
    <property type="match status" value="1"/>
</dbReference>
<dbReference type="GO" id="GO:0046872">
    <property type="term" value="F:metal ion binding"/>
    <property type="evidence" value="ECO:0007669"/>
    <property type="project" value="UniProtKB-KW"/>
</dbReference>
<feature type="coiled-coil region" evidence="15">
    <location>
        <begin position="163"/>
        <end position="197"/>
    </location>
</feature>
<evidence type="ECO:0000256" key="3">
    <source>
        <dbReference type="ARBA" id="ARBA00001941"/>
    </source>
</evidence>
<comment type="cofactor">
    <cofactor evidence="5">
        <name>thiamine diphosphate</name>
        <dbReference type="ChEBI" id="CHEBI:58937"/>
    </cofactor>
</comment>
<name>X1DF34_9ZZZZ</name>
<evidence type="ECO:0000256" key="5">
    <source>
        <dbReference type="ARBA" id="ARBA00001964"/>
    </source>
</evidence>
<dbReference type="InterPro" id="IPR029061">
    <property type="entry name" value="THDP-binding"/>
</dbReference>
<comment type="subunit">
    <text evidence="7">Homodimer.</text>
</comment>
<dbReference type="Gene3D" id="3.40.50.920">
    <property type="match status" value="1"/>
</dbReference>
<dbReference type="PANTHER" id="PTHR43522:SF2">
    <property type="entry name" value="TRANSKETOLASE 1-RELATED"/>
    <property type="match status" value="1"/>
</dbReference>
<dbReference type="FunFam" id="3.40.50.970:FF:000045">
    <property type="entry name" value="Transketolase"/>
    <property type="match status" value="1"/>
</dbReference>
<dbReference type="GO" id="GO:0006098">
    <property type="term" value="P:pentose-phosphate shunt"/>
    <property type="evidence" value="ECO:0007669"/>
    <property type="project" value="TreeGrafter"/>
</dbReference>
<accession>X1DF34</accession>
<organism evidence="17">
    <name type="scientific">marine sediment metagenome</name>
    <dbReference type="NCBI Taxonomy" id="412755"/>
    <lineage>
        <taxon>unclassified sequences</taxon>
        <taxon>metagenomes</taxon>
        <taxon>ecological metagenomes</taxon>
    </lineage>
</organism>
<dbReference type="Pfam" id="PF22613">
    <property type="entry name" value="Transketolase_C_1"/>
    <property type="match status" value="1"/>
</dbReference>
<evidence type="ECO:0000256" key="4">
    <source>
        <dbReference type="ARBA" id="ARBA00001946"/>
    </source>
</evidence>
<evidence type="ECO:0000256" key="13">
    <source>
        <dbReference type="ARBA" id="ARBA00023052"/>
    </source>
</evidence>
<dbReference type="InterPro" id="IPR005474">
    <property type="entry name" value="Transketolase_N"/>
</dbReference>
<keyword evidence="15" id="KW-0175">Coiled coil</keyword>
<dbReference type="EC" id="2.2.1.1" evidence="8"/>
<proteinExistence type="inferred from homology"/>
<comment type="cofactor">
    <cofactor evidence="4">
        <name>Mg(2+)</name>
        <dbReference type="ChEBI" id="CHEBI:18420"/>
    </cofactor>
</comment>
<evidence type="ECO:0000259" key="16">
    <source>
        <dbReference type="SMART" id="SM00861"/>
    </source>
</evidence>
<dbReference type="EMBL" id="BARU01000311">
    <property type="protein sequence ID" value="GAH19436.1"/>
    <property type="molecule type" value="Genomic_DNA"/>
</dbReference>